<dbReference type="GO" id="GO:0005085">
    <property type="term" value="F:guanyl-nucleotide exchange factor activity"/>
    <property type="evidence" value="ECO:0007669"/>
    <property type="project" value="UniProtKB-KW"/>
</dbReference>
<evidence type="ECO:0000313" key="4">
    <source>
        <dbReference type="EMBL" id="CAG9765569.1"/>
    </source>
</evidence>
<dbReference type="InterPro" id="IPR036964">
    <property type="entry name" value="RASGEF_cat_dom_sf"/>
</dbReference>
<dbReference type="Gene3D" id="1.10.840.10">
    <property type="entry name" value="Ras guanine-nucleotide exchange factors catalytic domain"/>
    <property type="match status" value="1"/>
</dbReference>
<dbReference type="SMART" id="SM00147">
    <property type="entry name" value="RasGEF"/>
    <property type="match status" value="1"/>
</dbReference>
<dbReference type="EMBL" id="OU892278">
    <property type="protein sequence ID" value="CAG9765569.1"/>
    <property type="molecule type" value="Genomic_DNA"/>
</dbReference>
<accession>A0A9N9QMP3</accession>
<dbReference type="AlphaFoldDB" id="A0A9N9QMP3"/>
<dbReference type="Pfam" id="PF00617">
    <property type="entry name" value="RasGEF"/>
    <property type="match status" value="1"/>
</dbReference>
<dbReference type="PANTHER" id="PTHR23113">
    <property type="entry name" value="GUANINE NUCLEOTIDE EXCHANGE FACTOR"/>
    <property type="match status" value="1"/>
</dbReference>
<evidence type="ECO:0000259" key="3">
    <source>
        <dbReference type="PROSITE" id="PS50009"/>
    </source>
</evidence>
<dbReference type="GO" id="GO:0007265">
    <property type="term" value="P:Ras protein signal transduction"/>
    <property type="evidence" value="ECO:0007669"/>
    <property type="project" value="TreeGrafter"/>
</dbReference>
<organism evidence="4 5">
    <name type="scientific">Ceutorhynchus assimilis</name>
    <name type="common">cabbage seed weevil</name>
    <dbReference type="NCBI Taxonomy" id="467358"/>
    <lineage>
        <taxon>Eukaryota</taxon>
        <taxon>Metazoa</taxon>
        <taxon>Ecdysozoa</taxon>
        <taxon>Arthropoda</taxon>
        <taxon>Hexapoda</taxon>
        <taxon>Insecta</taxon>
        <taxon>Pterygota</taxon>
        <taxon>Neoptera</taxon>
        <taxon>Endopterygota</taxon>
        <taxon>Coleoptera</taxon>
        <taxon>Polyphaga</taxon>
        <taxon>Cucujiformia</taxon>
        <taxon>Curculionidae</taxon>
        <taxon>Ceutorhynchinae</taxon>
        <taxon>Ceutorhynchus</taxon>
    </lineage>
</organism>
<proteinExistence type="predicted"/>
<evidence type="ECO:0000256" key="2">
    <source>
        <dbReference type="PROSITE-ProRule" id="PRU00168"/>
    </source>
</evidence>
<reference evidence="4" key="1">
    <citation type="submission" date="2022-01" db="EMBL/GenBank/DDBJ databases">
        <authorList>
            <person name="King R."/>
        </authorList>
    </citation>
    <scope>NUCLEOTIDE SEQUENCE</scope>
</reference>
<dbReference type="OrthoDB" id="6021951at2759"/>
<evidence type="ECO:0000313" key="5">
    <source>
        <dbReference type="Proteomes" id="UP001152799"/>
    </source>
</evidence>
<dbReference type="PROSITE" id="PS50009">
    <property type="entry name" value="RASGEF_CAT"/>
    <property type="match status" value="1"/>
</dbReference>
<dbReference type="InterPro" id="IPR023578">
    <property type="entry name" value="Ras_GEF_dom_sf"/>
</dbReference>
<sequence length="623" mass="72416">MHKPRPEEFLKVKKRKIRSQPPEHFSQIHQRNLNFGDSVQVNRFASGVYEGCNTGLYLTVDDYVTPVHYDAAMTTTTLTESVDWDSVDYEEIAETAVLIWEYFGVWSQRNRLRHRRRCGFAPKSLFLYGLGPWHTSSADEYSLHLNKAVSTVNLTVDSGSTLPVSQQHLVASISCPEFTSHNEYNFINAPKKPLILFWTPGYWYKPVTARDAYIEQQKYLKKIRDNQEKYSKRKLKCLGKRPRKFFKKFRRSHYKDNENGTDNETVKTDRKKRKTKFISNLLGTNNKLNEDSLLKRPNETTLQHLKRLLAPGNSLTAWDFDSTTLAQQLTLLDKELFLKISSDELRYILWQRSTKNAPNVTAMVSFSYRIACLIGSEILRGESEKVRARLVARFIIVADKCHRMSNFHSCKSVLGGLQSPPIFRLRQTWAYARKKHASTYQVFEYLCRLYRDPRMPIYQKTFLMFSQRPPYLPSIGHIVAKLLNKLPEYKIQTLQSRQLSSCASKISIKSKTPNNNCRENNFFTKIFNFISPPPKTMGAGDEIRPNIKPQGLHTCLKQTNCHEDTLIDSLQGTTEFLEKSQLGAVHYNFSINQMAREFLLKARYFEDEHNFFNSLSLEDNKTK</sequence>
<evidence type="ECO:0000256" key="1">
    <source>
        <dbReference type="ARBA" id="ARBA00022658"/>
    </source>
</evidence>
<dbReference type="InterPro" id="IPR001895">
    <property type="entry name" value="RASGEF_cat_dom"/>
</dbReference>
<name>A0A9N9QMP3_9CUCU</name>
<protein>
    <recommendedName>
        <fullName evidence="3">Ras-GEF domain-containing protein</fullName>
    </recommendedName>
</protein>
<gene>
    <name evidence="4" type="ORF">CEUTPL_LOCUS6174</name>
</gene>
<dbReference type="SUPFAM" id="SSF48366">
    <property type="entry name" value="Ras GEF"/>
    <property type="match status" value="1"/>
</dbReference>
<keyword evidence="5" id="KW-1185">Reference proteome</keyword>
<keyword evidence="1 2" id="KW-0344">Guanine-nucleotide releasing factor</keyword>
<dbReference type="InterPro" id="IPR008937">
    <property type="entry name" value="Ras-like_GEF"/>
</dbReference>
<dbReference type="Proteomes" id="UP001152799">
    <property type="component" value="Chromosome 2"/>
</dbReference>
<feature type="domain" description="Ras-GEF" evidence="3">
    <location>
        <begin position="321"/>
        <end position="546"/>
    </location>
</feature>
<dbReference type="PANTHER" id="PTHR23113:SF368">
    <property type="entry name" value="CELL DIVISION CONTROL PROTEIN 25"/>
    <property type="match status" value="1"/>
</dbReference>
<dbReference type="GO" id="GO:0005886">
    <property type="term" value="C:plasma membrane"/>
    <property type="evidence" value="ECO:0007669"/>
    <property type="project" value="TreeGrafter"/>
</dbReference>